<dbReference type="GO" id="GO:0003676">
    <property type="term" value="F:nucleic acid binding"/>
    <property type="evidence" value="ECO:0007669"/>
    <property type="project" value="InterPro"/>
</dbReference>
<dbReference type="InterPro" id="IPR036397">
    <property type="entry name" value="RNaseH_sf"/>
</dbReference>
<dbReference type="EMBL" id="BMAU01021359">
    <property type="protein sequence ID" value="GFY22106.1"/>
    <property type="molecule type" value="Genomic_DNA"/>
</dbReference>
<evidence type="ECO:0008006" key="3">
    <source>
        <dbReference type="Google" id="ProtNLM"/>
    </source>
</evidence>
<accession>A0A8X6VTD7</accession>
<dbReference type="Gene3D" id="3.30.420.10">
    <property type="entry name" value="Ribonuclease H-like superfamily/Ribonuclease H"/>
    <property type="match status" value="1"/>
</dbReference>
<gene>
    <name evidence="1" type="primary">AVEN_269264_1</name>
    <name evidence="1" type="ORF">TNCV_3297501</name>
</gene>
<dbReference type="PANTHER" id="PTHR47326:SF1">
    <property type="entry name" value="HTH PSQ-TYPE DOMAIN-CONTAINING PROTEIN"/>
    <property type="match status" value="1"/>
</dbReference>
<dbReference type="AlphaFoldDB" id="A0A8X6VTD7"/>
<keyword evidence="2" id="KW-1185">Reference proteome</keyword>
<protein>
    <recommendedName>
        <fullName evidence="3">Mariner Mos1 transposase</fullName>
    </recommendedName>
</protein>
<dbReference type="Proteomes" id="UP000887159">
    <property type="component" value="Unassembled WGS sequence"/>
</dbReference>
<evidence type="ECO:0000313" key="1">
    <source>
        <dbReference type="EMBL" id="GFY22106.1"/>
    </source>
</evidence>
<name>A0A8X6VTD7_TRICX</name>
<comment type="caution">
    <text evidence="1">The sequence shown here is derived from an EMBL/GenBank/DDBJ whole genome shotgun (WGS) entry which is preliminary data.</text>
</comment>
<reference evidence="1" key="1">
    <citation type="submission" date="2020-08" db="EMBL/GenBank/DDBJ databases">
        <title>Multicomponent nature underlies the extraordinary mechanical properties of spider dragline silk.</title>
        <authorList>
            <person name="Kono N."/>
            <person name="Nakamura H."/>
            <person name="Mori M."/>
            <person name="Yoshida Y."/>
            <person name="Ohtoshi R."/>
            <person name="Malay A.D."/>
            <person name="Moran D.A.P."/>
            <person name="Tomita M."/>
            <person name="Numata K."/>
            <person name="Arakawa K."/>
        </authorList>
    </citation>
    <scope>NUCLEOTIDE SEQUENCE</scope>
</reference>
<sequence length="92" mass="10664">MHNQAPPHNASSVQQLLRQALTDVCVNSRSFPTAWLPRSPDLTPCDFWLWGFLKDNVYQEHLTAVLDMKNSIHRHKRHLVAIFQLFVLISES</sequence>
<organism evidence="1 2">
    <name type="scientific">Trichonephila clavipes</name>
    <name type="common">Golden silk orbweaver</name>
    <name type="synonym">Nephila clavipes</name>
    <dbReference type="NCBI Taxonomy" id="2585209"/>
    <lineage>
        <taxon>Eukaryota</taxon>
        <taxon>Metazoa</taxon>
        <taxon>Ecdysozoa</taxon>
        <taxon>Arthropoda</taxon>
        <taxon>Chelicerata</taxon>
        <taxon>Arachnida</taxon>
        <taxon>Araneae</taxon>
        <taxon>Araneomorphae</taxon>
        <taxon>Entelegynae</taxon>
        <taxon>Araneoidea</taxon>
        <taxon>Nephilidae</taxon>
        <taxon>Trichonephila</taxon>
    </lineage>
</organism>
<dbReference type="PANTHER" id="PTHR47326">
    <property type="entry name" value="TRANSPOSABLE ELEMENT TC3 TRANSPOSASE-LIKE PROTEIN"/>
    <property type="match status" value="1"/>
</dbReference>
<proteinExistence type="predicted"/>
<evidence type="ECO:0000313" key="2">
    <source>
        <dbReference type="Proteomes" id="UP000887159"/>
    </source>
</evidence>